<feature type="transmembrane region" description="Helical" evidence="11">
    <location>
        <begin position="485"/>
        <end position="518"/>
    </location>
</feature>
<dbReference type="InterPro" id="IPR032799">
    <property type="entry name" value="TAXi_C"/>
</dbReference>
<dbReference type="Pfam" id="PF14543">
    <property type="entry name" value="TAXi_N"/>
    <property type="match status" value="1"/>
</dbReference>
<feature type="transmembrane region" description="Helical" evidence="11">
    <location>
        <begin position="524"/>
        <end position="552"/>
    </location>
</feature>
<evidence type="ECO:0000256" key="11">
    <source>
        <dbReference type="SAM" id="Phobius"/>
    </source>
</evidence>
<keyword evidence="6 12" id="KW-0732">Signal</keyword>
<evidence type="ECO:0000256" key="12">
    <source>
        <dbReference type="SAM" id="SignalP"/>
    </source>
</evidence>
<dbReference type="PANTHER" id="PTHR10766:SF110">
    <property type="entry name" value="TRANSMEMBRANE 9 SUPERFAMILY MEMBER 8-RELATED"/>
    <property type="match status" value="1"/>
</dbReference>
<dbReference type="InterPro" id="IPR033873">
    <property type="entry name" value="CND41-like"/>
</dbReference>
<evidence type="ECO:0000256" key="1">
    <source>
        <dbReference type="ARBA" id="ARBA00004337"/>
    </source>
</evidence>
<sequence>MGMELKRSAIAFLLLLFVHAAHSFYLPGVAPQDFEKGDELKVKVNKLTSIKTQLPYSYYSLPFCQPKKIVDSTENLGEVLRGDRIENAPYSFKMREAQMCNILCRVTLDAKTAKAFKEKIDDEYRVNMILDNLPLVVPIERVDQGSPAVVYQLGYHVGLKGQYEGSKEQKFFMHNHLAFTVRYHRDVETDAARIVGFEVKPYSVKHEYDGEWSEKTRLTTCDPHKKRLVVSSSTPQEVEQKKEIIFTYDESEVKWASRWDAYLLMNDNQIHWFSIVNSLMIVLFLSGMVAMIMLRTLYRDISRYNELETQEEAQEETGWKLVHGDVFRLPANSDLLCVYVGTGVQCLGMVLVTMIFAMLGFLSPSNRGGLMTAMLLLWVFMGLFAGYASSRLYKMFKGTEWKRIAFRTAFLFPAVVSSIFFVLNALIWGQKSSGAVPFGTMFALIFLWFGISVPLVFVGAYLGFKKPAVDDPVKTNKIPRQIPEQAWYMNPVFSILIGGILPFGAVFIELFFILTSIWLNQFYYIFGFLFLVFVILIVTCAEITVVLCYFQLCSEDYLWWWRSYLTSGSSALYLFLYATFYFFTKLQITKLVSAMLYFGYMLIASYAFFVLTGTIGFYACLWFTRLIYSSANNQNGRHTIILLQNSPSRATRTDTSTNVREKKRAKMSFNRNLLNIIIILCVCLNWDCSEGAQEKQRRAIDSHTIQLSSLFPSSSSPCVLSTRASSTKSSLHVTHRHGTCSRITSAKAKSPDHAEILRLDQARVNSIHSKLSKKLTDRVRQSKSTDLPAKDGSTYGSGNFVVTLGIGTPKHDLSLIFDTGSDLTWIQCEPCVRTCYSQKEPIFNPSSSSSYHNVSCSSAECSSLSSATGNSGTCSASNCVYGIQYGDQSFSVGFLAKEKFTLTASNVFDGVNFGCGENNQGLFTGVAGLLGLGRDKLSFPSQTAATYNKIFSYCLPSSASYTGHLTFGSAGVSRSVKFTPISTITDGTSFYGLDIVGISVGGQKLAIPPTVFSTPGALIDSGTVISRLPPKAYAALRGAFKAKMSQYKNTSAVSILDTCYDLTGLKTVTIPTVSFYFNGGAVVQLGSKGVLYAFKMSQVCLAFAGNSDDNNAAIFGNVQQQTLEVVYDGAAGRVGFAPNGCS</sequence>
<gene>
    <name evidence="14" type="ORF">HID58_039391</name>
</gene>
<dbReference type="CDD" id="cd05472">
    <property type="entry name" value="cnd41_like"/>
    <property type="match status" value="1"/>
</dbReference>
<feature type="transmembrane region" description="Helical" evidence="11">
    <location>
        <begin position="368"/>
        <end position="388"/>
    </location>
</feature>
<feature type="transmembrane region" description="Helical" evidence="11">
    <location>
        <begin position="272"/>
        <end position="294"/>
    </location>
</feature>
<dbReference type="PROSITE" id="PS51767">
    <property type="entry name" value="PEPTIDASE_A1"/>
    <property type="match status" value="1"/>
</dbReference>
<dbReference type="InterPro" id="IPR004240">
    <property type="entry name" value="EMP70"/>
</dbReference>
<comment type="similarity">
    <text evidence="4">Belongs to the peptidase A1 family.</text>
</comment>
<feature type="transmembrane region" description="Helical" evidence="11">
    <location>
        <begin position="409"/>
        <end position="429"/>
    </location>
</feature>
<evidence type="ECO:0000259" key="13">
    <source>
        <dbReference type="PROSITE" id="PS51767"/>
    </source>
</evidence>
<name>A0ABQ8BRX6_BRANA</name>
<comment type="subcellular location">
    <subcellularLocation>
        <location evidence="1">Endosome membrane</location>
        <topology evidence="1">Multi-pass membrane protein</topology>
    </subcellularLocation>
    <subcellularLocation>
        <location evidence="2">Golgi apparatus membrane</location>
        <topology evidence="2">Multi-pass membrane protein</topology>
    </subcellularLocation>
</comment>
<feature type="transmembrane region" description="Helical" evidence="11">
    <location>
        <begin position="595"/>
        <end position="623"/>
    </location>
</feature>
<dbReference type="Proteomes" id="UP000824890">
    <property type="component" value="Unassembled WGS sequence"/>
</dbReference>
<evidence type="ECO:0000256" key="5">
    <source>
        <dbReference type="ARBA" id="ARBA00022692"/>
    </source>
</evidence>
<evidence type="ECO:0000256" key="3">
    <source>
        <dbReference type="ARBA" id="ARBA00005227"/>
    </source>
</evidence>
<feature type="signal peptide" evidence="12">
    <location>
        <begin position="1"/>
        <end position="23"/>
    </location>
</feature>
<evidence type="ECO:0000256" key="6">
    <source>
        <dbReference type="ARBA" id="ARBA00022729"/>
    </source>
</evidence>
<evidence type="ECO:0000256" key="9">
    <source>
        <dbReference type="ARBA" id="ARBA00023034"/>
    </source>
</evidence>
<feature type="transmembrane region" description="Helical" evidence="11">
    <location>
        <begin position="564"/>
        <end position="583"/>
    </location>
</feature>
<dbReference type="EMBL" id="JAGKQM010000010">
    <property type="protein sequence ID" value="KAH0907564.1"/>
    <property type="molecule type" value="Genomic_DNA"/>
</dbReference>
<reference evidence="14 15" key="1">
    <citation type="submission" date="2021-05" db="EMBL/GenBank/DDBJ databases">
        <title>Genome Assembly of Synthetic Allotetraploid Brassica napus Reveals Homoeologous Exchanges between Subgenomes.</title>
        <authorList>
            <person name="Davis J.T."/>
        </authorList>
    </citation>
    <scope>NUCLEOTIDE SEQUENCE [LARGE SCALE GENOMIC DNA]</scope>
    <source>
        <strain evidence="15">cv. Da-Ae</strain>
        <tissue evidence="14">Seedling</tissue>
    </source>
</reference>
<accession>A0ABQ8BRX6</accession>
<dbReference type="InterPro" id="IPR021109">
    <property type="entry name" value="Peptidase_aspartic_dom_sf"/>
</dbReference>
<keyword evidence="7" id="KW-0967">Endosome</keyword>
<comment type="similarity">
    <text evidence="3">Belongs to the nonaspanin (TM9SF) (TC 9.A.2) family.</text>
</comment>
<evidence type="ECO:0000313" key="14">
    <source>
        <dbReference type="EMBL" id="KAH0907564.1"/>
    </source>
</evidence>
<dbReference type="PANTHER" id="PTHR10766">
    <property type="entry name" value="TRANSMEMBRANE 9 SUPERFAMILY PROTEIN"/>
    <property type="match status" value="1"/>
</dbReference>
<dbReference type="Pfam" id="PF02990">
    <property type="entry name" value="EMP70"/>
    <property type="match status" value="1"/>
</dbReference>
<keyword evidence="5 11" id="KW-0812">Transmembrane</keyword>
<evidence type="ECO:0000256" key="10">
    <source>
        <dbReference type="ARBA" id="ARBA00023136"/>
    </source>
</evidence>
<evidence type="ECO:0000256" key="7">
    <source>
        <dbReference type="ARBA" id="ARBA00022753"/>
    </source>
</evidence>
<feature type="chain" id="PRO_5046577584" description="Peptidase A1 domain-containing protein" evidence="12">
    <location>
        <begin position="24"/>
        <end position="1142"/>
    </location>
</feature>
<dbReference type="Gene3D" id="2.40.70.10">
    <property type="entry name" value="Acid Proteases"/>
    <property type="match status" value="2"/>
</dbReference>
<comment type="caution">
    <text evidence="14">The sequence shown here is derived from an EMBL/GenBank/DDBJ whole genome shotgun (WGS) entry which is preliminary data.</text>
</comment>
<evidence type="ECO:0000313" key="15">
    <source>
        <dbReference type="Proteomes" id="UP000824890"/>
    </source>
</evidence>
<proteinExistence type="inferred from homology"/>
<feature type="domain" description="Peptidase A1" evidence="13">
    <location>
        <begin position="800"/>
        <end position="1137"/>
    </location>
</feature>
<protein>
    <recommendedName>
        <fullName evidence="13">Peptidase A1 domain-containing protein</fullName>
    </recommendedName>
</protein>
<evidence type="ECO:0000256" key="8">
    <source>
        <dbReference type="ARBA" id="ARBA00022989"/>
    </source>
</evidence>
<dbReference type="InterPro" id="IPR032861">
    <property type="entry name" value="TAXi_N"/>
</dbReference>
<keyword evidence="15" id="KW-1185">Reference proteome</keyword>
<organism evidence="14 15">
    <name type="scientific">Brassica napus</name>
    <name type="common">Rape</name>
    <dbReference type="NCBI Taxonomy" id="3708"/>
    <lineage>
        <taxon>Eukaryota</taxon>
        <taxon>Viridiplantae</taxon>
        <taxon>Streptophyta</taxon>
        <taxon>Embryophyta</taxon>
        <taxon>Tracheophyta</taxon>
        <taxon>Spermatophyta</taxon>
        <taxon>Magnoliopsida</taxon>
        <taxon>eudicotyledons</taxon>
        <taxon>Gunneridae</taxon>
        <taxon>Pentapetalae</taxon>
        <taxon>rosids</taxon>
        <taxon>malvids</taxon>
        <taxon>Brassicales</taxon>
        <taxon>Brassicaceae</taxon>
        <taxon>Brassiceae</taxon>
        <taxon>Brassica</taxon>
    </lineage>
</organism>
<dbReference type="Pfam" id="PF14541">
    <property type="entry name" value="TAXi_C"/>
    <property type="match status" value="1"/>
</dbReference>
<keyword evidence="9" id="KW-0333">Golgi apparatus</keyword>
<dbReference type="SUPFAM" id="SSF50630">
    <property type="entry name" value="Acid proteases"/>
    <property type="match status" value="1"/>
</dbReference>
<feature type="transmembrane region" description="Helical" evidence="11">
    <location>
        <begin position="336"/>
        <end position="362"/>
    </location>
</feature>
<feature type="transmembrane region" description="Helical" evidence="11">
    <location>
        <begin position="669"/>
        <end position="687"/>
    </location>
</feature>
<feature type="transmembrane region" description="Helical" evidence="11">
    <location>
        <begin position="441"/>
        <end position="464"/>
    </location>
</feature>
<evidence type="ECO:0000256" key="4">
    <source>
        <dbReference type="ARBA" id="ARBA00007447"/>
    </source>
</evidence>
<keyword evidence="8 11" id="KW-1133">Transmembrane helix</keyword>
<evidence type="ECO:0000256" key="2">
    <source>
        <dbReference type="ARBA" id="ARBA00004653"/>
    </source>
</evidence>
<keyword evidence="10 11" id="KW-0472">Membrane</keyword>
<dbReference type="InterPro" id="IPR033121">
    <property type="entry name" value="PEPTIDASE_A1"/>
</dbReference>